<dbReference type="OrthoDB" id="5292297at2759"/>
<gene>
    <name evidence="1" type="ORF">BJ508DRAFT_324527</name>
</gene>
<protein>
    <recommendedName>
        <fullName evidence="3">F-box domain-containing protein</fullName>
    </recommendedName>
</protein>
<dbReference type="Proteomes" id="UP000275078">
    <property type="component" value="Unassembled WGS sequence"/>
</dbReference>
<evidence type="ECO:0000313" key="1">
    <source>
        <dbReference type="EMBL" id="RPA83495.1"/>
    </source>
</evidence>
<keyword evidence="2" id="KW-1185">Reference proteome</keyword>
<evidence type="ECO:0008006" key="3">
    <source>
        <dbReference type="Google" id="ProtNLM"/>
    </source>
</evidence>
<dbReference type="EMBL" id="ML119664">
    <property type="protein sequence ID" value="RPA83495.1"/>
    <property type="molecule type" value="Genomic_DNA"/>
</dbReference>
<evidence type="ECO:0000313" key="2">
    <source>
        <dbReference type="Proteomes" id="UP000275078"/>
    </source>
</evidence>
<reference evidence="1 2" key="1">
    <citation type="journal article" date="2018" name="Nat. Ecol. Evol.">
        <title>Pezizomycetes genomes reveal the molecular basis of ectomycorrhizal truffle lifestyle.</title>
        <authorList>
            <person name="Murat C."/>
            <person name="Payen T."/>
            <person name="Noel B."/>
            <person name="Kuo A."/>
            <person name="Morin E."/>
            <person name="Chen J."/>
            <person name="Kohler A."/>
            <person name="Krizsan K."/>
            <person name="Balestrini R."/>
            <person name="Da Silva C."/>
            <person name="Montanini B."/>
            <person name="Hainaut M."/>
            <person name="Levati E."/>
            <person name="Barry K.W."/>
            <person name="Belfiori B."/>
            <person name="Cichocki N."/>
            <person name="Clum A."/>
            <person name="Dockter R.B."/>
            <person name="Fauchery L."/>
            <person name="Guy J."/>
            <person name="Iotti M."/>
            <person name="Le Tacon F."/>
            <person name="Lindquist E.A."/>
            <person name="Lipzen A."/>
            <person name="Malagnac F."/>
            <person name="Mello A."/>
            <person name="Molinier V."/>
            <person name="Miyauchi S."/>
            <person name="Poulain J."/>
            <person name="Riccioni C."/>
            <person name="Rubini A."/>
            <person name="Sitrit Y."/>
            <person name="Splivallo R."/>
            <person name="Traeger S."/>
            <person name="Wang M."/>
            <person name="Zifcakova L."/>
            <person name="Wipf D."/>
            <person name="Zambonelli A."/>
            <person name="Paolocci F."/>
            <person name="Nowrousian M."/>
            <person name="Ottonello S."/>
            <person name="Baldrian P."/>
            <person name="Spatafora J.W."/>
            <person name="Henrissat B."/>
            <person name="Nagy L.G."/>
            <person name="Aury J.M."/>
            <person name="Wincker P."/>
            <person name="Grigoriev I.V."/>
            <person name="Bonfante P."/>
            <person name="Martin F.M."/>
        </authorList>
    </citation>
    <scope>NUCLEOTIDE SEQUENCE [LARGE SCALE GENOMIC DNA]</scope>
    <source>
        <strain evidence="1 2">RN42</strain>
    </source>
</reference>
<accession>A0A3N4IBM3</accession>
<sequence length="267" mass="29837">MAYSSYETQGRDLGAYSTRGGQSMLDALPTELLMEILSHLTAEVSSSALPSAISTLASTSDRLYDASRSYRIHTLNTRLAQISNIQTLFYIWPPPTFFRQLSQSHPEWQTSGGHIQTPADLTDIVCDDSCYSMIDSYISTLETINYQAYSLASYLCPILQLDGFDDYDVTSKHAQILHCVLHLWRAHEYYAHDVDRIWRGDGGGDVITREATYGFAAGLDSITVQGMRAIYCKLEELIGLPFSGEGEWLFRFIVREGMGAVWGRLGG</sequence>
<dbReference type="AlphaFoldDB" id="A0A3N4IBM3"/>
<organism evidence="1 2">
    <name type="scientific">Ascobolus immersus RN42</name>
    <dbReference type="NCBI Taxonomy" id="1160509"/>
    <lineage>
        <taxon>Eukaryota</taxon>
        <taxon>Fungi</taxon>
        <taxon>Dikarya</taxon>
        <taxon>Ascomycota</taxon>
        <taxon>Pezizomycotina</taxon>
        <taxon>Pezizomycetes</taxon>
        <taxon>Pezizales</taxon>
        <taxon>Ascobolaceae</taxon>
        <taxon>Ascobolus</taxon>
    </lineage>
</organism>
<name>A0A3N4IBM3_ASCIM</name>
<proteinExistence type="predicted"/>